<dbReference type="Gene3D" id="3.30.420.10">
    <property type="entry name" value="Ribonuclease H-like superfamily/Ribonuclease H"/>
    <property type="match status" value="1"/>
</dbReference>
<dbReference type="PANTHER" id="PTHR47074:SF11">
    <property type="entry name" value="REVERSE TRANSCRIPTASE-LIKE PROTEIN"/>
    <property type="match status" value="1"/>
</dbReference>
<dbReference type="AlphaFoldDB" id="A0A5J9UKC0"/>
<sequence length="206" mass="22738">MSSLVMIWQQEQQPVSRKGNGSSTFQNLGAFQDGKQNAMCWPGRILKVNVDGAFHGQTGRAAIGVCIGDDDGMALLTAWRLLFHCRDAEEEEALACLDGVRLATRWHEAAYVMEADCLTVVEKINMNVPDRSIISHIISDIRSEMLQFRGFSVCKIGREQHKVAHKLAQWAIKSSSSRVSFVRYPECMSSLISAEGGELSSCNGVT</sequence>
<dbReference type="Proteomes" id="UP000324897">
    <property type="component" value="Chromosome 2"/>
</dbReference>
<dbReference type="EMBL" id="RWGY01000013">
    <property type="protein sequence ID" value="TVU23717.1"/>
    <property type="molecule type" value="Genomic_DNA"/>
</dbReference>
<dbReference type="PANTHER" id="PTHR47074">
    <property type="entry name" value="BNAC02G40300D PROTEIN"/>
    <property type="match status" value="1"/>
</dbReference>
<dbReference type="InterPro" id="IPR012337">
    <property type="entry name" value="RNaseH-like_sf"/>
</dbReference>
<dbReference type="GO" id="GO:0003676">
    <property type="term" value="F:nucleic acid binding"/>
    <property type="evidence" value="ECO:0007669"/>
    <property type="project" value="InterPro"/>
</dbReference>
<accession>A0A5J9UKC0</accession>
<dbReference type="Gramene" id="TVU23717">
    <property type="protein sequence ID" value="TVU23717"/>
    <property type="gene ID" value="EJB05_26096"/>
</dbReference>
<dbReference type="InterPro" id="IPR052929">
    <property type="entry name" value="RNase_H-like_EbsB-rel"/>
</dbReference>
<organism evidence="2 3">
    <name type="scientific">Eragrostis curvula</name>
    <name type="common">weeping love grass</name>
    <dbReference type="NCBI Taxonomy" id="38414"/>
    <lineage>
        <taxon>Eukaryota</taxon>
        <taxon>Viridiplantae</taxon>
        <taxon>Streptophyta</taxon>
        <taxon>Embryophyta</taxon>
        <taxon>Tracheophyta</taxon>
        <taxon>Spermatophyta</taxon>
        <taxon>Magnoliopsida</taxon>
        <taxon>Liliopsida</taxon>
        <taxon>Poales</taxon>
        <taxon>Poaceae</taxon>
        <taxon>PACMAD clade</taxon>
        <taxon>Chloridoideae</taxon>
        <taxon>Eragrostideae</taxon>
        <taxon>Eragrostidinae</taxon>
        <taxon>Eragrostis</taxon>
    </lineage>
</organism>
<keyword evidence="3" id="KW-1185">Reference proteome</keyword>
<evidence type="ECO:0000313" key="3">
    <source>
        <dbReference type="Proteomes" id="UP000324897"/>
    </source>
</evidence>
<feature type="non-terminal residue" evidence="2">
    <location>
        <position position="1"/>
    </location>
</feature>
<feature type="domain" description="RNase H type-1" evidence="1">
    <location>
        <begin position="49"/>
        <end position="171"/>
    </location>
</feature>
<gene>
    <name evidence="2" type="ORF">EJB05_26096</name>
</gene>
<dbReference type="InterPro" id="IPR044730">
    <property type="entry name" value="RNase_H-like_dom_plant"/>
</dbReference>
<reference evidence="2 3" key="1">
    <citation type="journal article" date="2019" name="Sci. Rep.">
        <title>A high-quality genome of Eragrostis curvula grass provides insights into Poaceae evolution and supports new strategies to enhance forage quality.</title>
        <authorList>
            <person name="Carballo J."/>
            <person name="Santos B.A.C.M."/>
            <person name="Zappacosta D."/>
            <person name="Garbus I."/>
            <person name="Selva J.P."/>
            <person name="Gallo C.A."/>
            <person name="Diaz A."/>
            <person name="Albertini E."/>
            <person name="Caccamo M."/>
            <person name="Echenique V."/>
        </authorList>
    </citation>
    <scope>NUCLEOTIDE SEQUENCE [LARGE SCALE GENOMIC DNA]</scope>
    <source>
        <strain evidence="3">cv. Victoria</strain>
        <tissue evidence="2">Leaf</tissue>
    </source>
</reference>
<protein>
    <recommendedName>
        <fullName evidence="1">RNase H type-1 domain-containing protein</fullName>
    </recommendedName>
</protein>
<name>A0A5J9UKC0_9POAL</name>
<dbReference type="Pfam" id="PF13456">
    <property type="entry name" value="RVT_3"/>
    <property type="match status" value="1"/>
</dbReference>
<dbReference type="InterPro" id="IPR002156">
    <property type="entry name" value="RNaseH_domain"/>
</dbReference>
<dbReference type="GO" id="GO:0004523">
    <property type="term" value="F:RNA-DNA hybrid ribonuclease activity"/>
    <property type="evidence" value="ECO:0007669"/>
    <property type="project" value="InterPro"/>
</dbReference>
<evidence type="ECO:0000259" key="1">
    <source>
        <dbReference type="Pfam" id="PF13456"/>
    </source>
</evidence>
<dbReference type="SUPFAM" id="SSF53098">
    <property type="entry name" value="Ribonuclease H-like"/>
    <property type="match status" value="1"/>
</dbReference>
<dbReference type="CDD" id="cd06222">
    <property type="entry name" value="RNase_H_like"/>
    <property type="match status" value="1"/>
</dbReference>
<comment type="caution">
    <text evidence="2">The sequence shown here is derived from an EMBL/GenBank/DDBJ whole genome shotgun (WGS) entry which is preliminary data.</text>
</comment>
<dbReference type="OrthoDB" id="690769at2759"/>
<proteinExistence type="predicted"/>
<evidence type="ECO:0000313" key="2">
    <source>
        <dbReference type="EMBL" id="TVU23717.1"/>
    </source>
</evidence>
<dbReference type="InterPro" id="IPR036397">
    <property type="entry name" value="RNaseH_sf"/>
</dbReference>